<organism evidence="1">
    <name type="scientific">Candidatus Nitrotoga fabula</name>
    <dbReference type="NCBI Taxonomy" id="2182327"/>
    <lineage>
        <taxon>Bacteria</taxon>
        <taxon>Pseudomonadati</taxon>
        <taxon>Pseudomonadota</taxon>
        <taxon>Betaproteobacteria</taxon>
        <taxon>Nitrosomonadales</taxon>
        <taxon>Gallionellaceae</taxon>
        <taxon>Candidatus Nitrotoga</taxon>
    </lineage>
</organism>
<dbReference type="AlphaFoldDB" id="A0A2X0SG70"/>
<protein>
    <submittedName>
        <fullName evidence="1">Uncharacterized protein</fullName>
    </submittedName>
</protein>
<name>A0A2X0SG70_9PROT</name>
<gene>
    <name evidence="1" type="ORF">NITFAB_1981</name>
</gene>
<evidence type="ECO:0000313" key="1">
    <source>
        <dbReference type="EMBL" id="SPS06391.1"/>
    </source>
</evidence>
<sequence length="47" mass="5537">MHVIFLQKKASCIRLLNKTGQVKSHAELRVRVKVEHIFRVTRHVLDT</sequence>
<dbReference type="EMBL" id="LS423452">
    <property type="protein sequence ID" value="SPS06391.1"/>
    <property type="molecule type" value="Genomic_DNA"/>
</dbReference>
<proteinExistence type="predicted"/>
<accession>A0A2X0SG70</accession>
<reference evidence="1" key="1">
    <citation type="submission" date="2018-05" db="EMBL/GenBank/DDBJ databases">
        <authorList>
            <person name="Lanie J.A."/>
            <person name="Ng W.-L."/>
            <person name="Kazmierczak K.M."/>
            <person name="Andrzejewski T.M."/>
            <person name="Davidsen T.M."/>
            <person name="Wayne K.J."/>
            <person name="Tettelin H."/>
            <person name="Glass J.I."/>
            <person name="Rusch D."/>
            <person name="Podicherti R."/>
            <person name="Tsui H.-C.T."/>
            <person name="Winkler M.E."/>
        </authorList>
    </citation>
    <scope>NUCLEOTIDE SEQUENCE</scope>
    <source>
        <strain evidence="1">KNB</strain>
    </source>
</reference>